<proteinExistence type="inferred from homology"/>
<dbReference type="PROSITE" id="PS00187">
    <property type="entry name" value="TPP_ENZYMES"/>
    <property type="match status" value="1"/>
</dbReference>
<evidence type="ECO:0000313" key="10">
    <source>
        <dbReference type="EMBL" id="ALV39946.1"/>
    </source>
</evidence>
<comment type="cofactor">
    <cofactor evidence="2">
        <name>thiamine diphosphate</name>
        <dbReference type="ChEBI" id="CHEBI:58937"/>
    </cofactor>
</comment>
<dbReference type="GO" id="GO:0009097">
    <property type="term" value="P:isoleucine biosynthetic process"/>
    <property type="evidence" value="ECO:0007669"/>
    <property type="project" value="TreeGrafter"/>
</dbReference>
<organism evidence="10">
    <name type="scientific">Pseudarthrobacter sulfonivorans</name>
    <dbReference type="NCBI Taxonomy" id="121292"/>
    <lineage>
        <taxon>Bacteria</taxon>
        <taxon>Bacillati</taxon>
        <taxon>Actinomycetota</taxon>
        <taxon>Actinomycetes</taxon>
        <taxon>Micrococcales</taxon>
        <taxon>Micrococcaceae</taxon>
        <taxon>Pseudarthrobacter</taxon>
    </lineage>
</organism>
<comment type="similarity">
    <text evidence="3 6">Belongs to the TPP enzyme family.</text>
</comment>
<evidence type="ECO:0000259" key="8">
    <source>
        <dbReference type="Pfam" id="PF02775"/>
    </source>
</evidence>
<feature type="domain" description="Thiamine pyrophosphate enzyme N-terminal TPP-binding" evidence="9">
    <location>
        <begin position="3"/>
        <end position="115"/>
    </location>
</feature>
<evidence type="ECO:0000256" key="3">
    <source>
        <dbReference type="ARBA" id="ARBA00007812"/>
    </source>
</evidence>
<dbReference type="NCBIfam" id="NF004772">
    <property type="entry name" value="PRK06112.1"/>
    <property type="match status" value="1"/>
</dbReference>
<dbReference type="CDD" id="cd07035">
    <property type="entry name" value="TPP_PYR_POX_like"/>
    <property type="match status" value="1"/>
</dbReference>
<protein>
    <submittedName>
        <fullName evidence="10">Acetolactate synthase catalytic subunit</fullName>
    </submittedName>
</protein>
<dbReference type="GO" id="GO:0000287">
    <property type="term" value="F:magnesium ion binding"/>
    <property type="evidence" value="ECO:0007669"/>
    <property type="project" value="InterPro"/>
</dbReference>
<evidence type="ECO:0000256" key="4">
    <source>
        <dbReference type="ARBA" id="ARBA00022723"/>
    </source>
</evidence>
<dbReference type="GO" id="GO:0009099">
    <property type="term" value="P:L-valine biosynthetic process"/>
    <property type="evidence" value="ECO:0007669"/>
    <property type="project" value="TreeGrafter"/>
</dbReference>
<dbReference type="AlphaFoldDB" id="A0A0U3Q3Y5"/>
<evidence type="ECO:0000256" key="1">
    <source>
        <dbReference type="ARBA" id="ARBA00001946"/>
    </source>
</evidence>
<dbReference type="GO" id="GO:0003984">
    <property type="term" value="F:acetolactate synthase activity"/>
    <property type="evidence" value="ECO:0007669"/>
    <property type="project" value="TreeGrafter"/>
</dbReference>
<dbReference type="EMBL" id="CP013747">
    <property type="protein sequence ID" value="ALV39946.1"/>
    <property type="molecule type" value="Genomic_DNA"/>
</dbReference>
<feature type="domain" description="Thiamine pyrophosphate enzyme TPP-binding" evidence="8">
    <location>
        <begin position="398"/>
        <end position="545"/>
    </location>
</feature>
<evidence type="ECO:0000256" key="2">
    <source>
        <dbReference type="ARBA" id="ARBA00001964"/>
    </source>
</evidence>
<dbReference type="Proteomes" id="UP000065151">
    <property type="component" value="Chromosome"/>
</dbReference>
<dbReference type="GO" id="GO:0050660">
    <property type="term" value="F:flavin adenine dinucleotide binding"/>
    <property type="evidence" value="ECO:0007669"/>
    <property type="project" value="TreeGrafter"/>
</dbReference>
<evidence type="ECO:0000256" key="5">
    <source>
        <dbReference type="ARBA" id="ARBA00023052"/>
    </source>
</evidence>
<feature type="domain" description="Thiamine pyrophosphate enzyme central" evidence="7">
    <location>
        <begin position="191"/>
        <end position="330"/>
    </location>
</feature>
<dbReference type="SUPFAM" id="SSF52518">
    <property type="entry name" value="Thiamin diphosphate-binding fold (THDP-binding)"/>
    <property type="match status" value="2"/>
</dbReference>
<comment type="cofactor">
    <cofactor evidence="1">
        <name>Mg(2+)</name>
        <dbReference type="ChEBI" id="CHEBI:18420"/>
    </cofactor>
</comment>
<dbReference type="Gene3D" id="3.40.50.970">
    <property type="match status" value="2"/>
</dbReference>
<reference evidence="10 11" key="1">
    <citation type="submission" date="2015-12" db="EMBL/GenBank/DDBJ databases">
        <authorList>
            <person name="Shamseldin A."/>
            <person name="Moawad H."/>
            <person name="Abd El-Rahim W.M."/>
            <person name="Sadowsky M.J."/>
        </authorList>
    </citation>
    <scope>NUCLEOTIDE SEQUENCE [LARGE SCALE GENOMIC DNA]</scope>
    <source>
        <strain evidence="10 11">Ar51</strain>
    </source>
</reference>
<dbReference type="InterPro" id="IPR045229">
    <property type="entry name" value="TPP_enz"/>
</dbReference>
<name>A0A0U3Q3Y5_9MICC</name>
<dbReference type="InterPro" id="IPR029035">
    <property type="entry name" value="DHS-like_NAD/FAD-binding_dom"/>
</dbReference>
<keyword evidence="5 6" id="KW-0786">Thiamine pyrophosphate</keyword>
<dbReference type="InterPro" id="IPR011766">
    <property type="entry name" value="TPP_enzyme_TPP-bd"/>
</dbReference>
<dbReference type="Pfam" id="PF00205">
    <property type="entry name" value="TPP_enzyme_M"/>
    <property type="match status" value="1"/>
</dbReference>
<accession>A0A0U3Q3Y5</accession>
<sequence>MSTVADVIAAALSRHGVKAIFGQSNPTALLLAAEKIGIRQIFYRTENAAGVMSDGFSRISGQIGVVAAQNGPAATLFVAPMAEALKASIPMLVLVQEVPSSVRDRNAFQELDHEALFAGVSKWTRRIDDPSRAEDYVDLAMTIANSGRPGPVVLLLPKDVLGLKSVPSKFRRTQNLGQFPLDRPRPAADAVARAAELIANAQSPLIIAGGGVHVSDAVEELAQLQERAYLPVATTNMGKGAVDETAPLSLGVAANITGKNGPAHFHLPLISNADVVVLIGTRTNENGTDNWTLTSPDATYIHIDVDGLEIGRNYESIRLLGDARAAIEDLTAALDKLDLTKREAALAGLVATIEDGRRQHKAAIAELLASDSSPVAPERILAELDALLEPTDIVVADASYSSIWVTSYLTSRRPGQRFLVPRGLAGLGWGLPLGMGAKLASPASRVVAIVGDGGFAHVWSELETAVRENIPVVVIVLNNALLGYQRHAENFFFDQTTTAIAFAPVDHAAMARSTGAAGVLVDKAEDLRAALADALASSNTTVIDVITDPDAYAPVRAWDAGEERINAYATS</sequence>
<dbReference type="InterPro" id="IPR012000">
    <property type="entry name" value="Thiamin_PyroP_enz_cen_dom"/>
</dbReference>
<dbReference type="Pfam" id="PF02776">
    <property type="entry name" value="TPP_enzyme_N"/>
    <property type="match status" value="1"/>
</dbReference>
<dbReference type="GO" id="GO:0030976">
    <property type="term" value="F:thiamine pyrophosphate binding"/>
    <property type="evidence" value="ECO:0007669"/>
    <property type="project" value="InterPro"/>
</dbReference>
<gene>
    <name evidence="10" type="ORF">AU252_01175</name>
</gene>
<evidence type="ECO:0000313" key="11">
    <source>
        <dbReference type="Proteomes" id="UP000065151"/>
    </source>
</evidence>
<keyword evidence="4" id="KW-0479">Metal-binding</keyword>
<dbReference type="SUPFAM" id="SSF52467">
    <property type="entry name" value="DHS-like NAD/FAD-binding domain"/>
    <property type="match status" value="1"/>
</dbReference>
<dbReference type="RefSeq" id="WP_058929161.1">
    <property type="nucleotide sequence ID" value="NZ_CP013747.1"/>
</dbReference>
<dbReference type="InterPro" id="IPR012001">
    <property type="entry name" value="Thiamin_PyroP_enz_TPP-bd_dom"/>
</dbReference>
<dbReference type="InterPro" id="IPR029061">
    <property type="entry name" value="THDP-binding"/>
</dbReference>
<dbReference type="GO" id="GO:0005948">
    <property type="term" value="C:acetolactate synthase complex"/>
    <property type="evidence" value="ECO:0007669"/>
    <property type="project" value="TreeGrafter"/>
</dbReference>
<dbReference type="Pfam" id="PF02775">
    <property type="entry name" value="TPP_enzyme_C"/>
    <property type="match status" value="1"/>
</dbReference>
<dbReference type="Gene3D" id="3.40.50.1220">
    <property type="entry name" value="TPP-binding domain"/>
    <property type="match status" value="1"/>
</dbReference>
<dbReference type="PANTHER" id="PTHR18968:SF166">
    <property type="entry name" value="2-HYDROXYACYL-COA LYASE 2"/>
    <property type="match status" value="1"/>
</dbReference>
<evidence type="ECO:0000256" key="6">
    <source>
        <dbReference type="RuleBase" id="RU362132"/>
    </source>
</evidence>
<dbReference type="PANTHER" id="PTHR18968">
    <property type="entry name" value="THIAMINE PYROPHOSPHATE ENZYMES"/>
    <property type="match status" value="1"/>
</dbReference>
<evidence type="ECO:0000259" key="9">
    <source>
        <dbReference type="Pfam" id="PF02776"/>
    </source>
</evidence>
<dbReference type="KEGG" id="psul:AU252_01175"/>
<dbReference type="CDD" id="cd00568">
    <property type="entry name" value="TPP_enzymes"/>
    <property type="match status" value="1"/>
</dbReference>
<dbReference type="STRING" id="121292.AU252_01175"/>
<dbReference type="InterPro" id="IPR000399">
    <property type="entry name" value="TPP-bd_CS"/>
</dbReference>
<evidence type="ECO:0000259" key="7">
    <source>
        <dbReference type="Pfam" id="PF00205"/>
    </source>
</evidence>